<organism evidence="2 3">
    <name type="scientific">Cardamine amara subsp. amara</name>
    <dbReference type="NCBI Taxonomy" id="228776"/>
    <lineage>
        <taxon>Eukaryota</taxon>
        <taxon>Viridiplantae</taxon>
        <taxon>Streptophyta</taxon>
        <taxon>Embryophyta</taxon>
        <taxon>Tracheophyta</taxon>
        <taxon>Spermatophyta</taxon>
        <taxon>Magnoliopsida</taxon>
        <taxon>eudicotyledons</taxon>
        <taxon>Gunneridae</taxon>
        <taxon>Pentapetalae</taxon>
        <taxon>rosids</taxon>
        <taxon>malvids</taxon>
        <taxon>Brassicales</taxon>
        <taxon>Brassicaceae</taxon>
        <taxon>Cardamineae</taxon>
        <taxon>Cardamine</taxon>
    </lineage>
</organism>
<sequence>MATKFEMSDLGRLTYYLGIEVHQHKDGITLTQERYASKILEEAGMNECNASQVPMDQSVRLSKNTKECCINETDYRRSIGCLRYLLHTRPDLSYNVGILSRYMQEPKESHGTALKQVLRYLQGTLSHGHVFKGSNGAGLVGYSDSSHNVDEDDGKSIIGHVFYFNECPITWCSKKQETIALYIIM</sequence>
<evidence type="ECO:0000313" key="2">
    <source>
        <dbReference type="EMBL" id="KAL1219424.1"/>
    </source>
</evidence>
<name>A0ABD1BQE3_CARAN</name>
<dbReference type="SUPFAM" id="SSF56672">
    <property type="entry name" value="DNA/RNA polymerases"/>
    <property type="match status" value="1"/>
</dbReference>
<dbReference type="InterPro" id="IPR013103">
    <property type="entry name" value="RVT_2"/>
</dbReference>
<reference evidence="2 3" key="1">
    <citation type="submission" date="2024-04" db="EMBL/GenBank/DDBJ databases">
        <title>Genome assembly C_amara_ONT_v2.</title>
        <authorList>
            <person name="Yant L."/>
            <person name="Moore C."/>
            <person name="Slenker M."/>
        </authorList>
    </citation>
    <scope>NUCLEOTIDE SEQUENCE [LARGE SCALE GENOMIC DNA]</scope>
    <source>
        <tissue evidence="2">Leaf</tissue>
    </source>
</reference>
<accession>A0ABD1BQE3</accession>
<feature type="domain" description="Reverse transcriptase Ty1/copia-type" evidence="1">
    <location>
        <begin position="1"/>
        <end position="55"/>
    </location>
</feature>
<dbReference type="Pfam" id="PF07727">
    <property type="entry name" value="RVT_2"/>
    <property type="match status" value="1"/>
</dbReference>
<comment type="caution">
    <text evidence="2">The sequence shown here is derived from an EMBL/GenBank/DDBJ whole genome shotgun (WGS) entry which is preliminary data.</text>
</comment>
<dbReference type="Proteomes" id="UP001558713">
    <property type="component" value="Unassembled WGS sequence"/>
</dbReference>
<dbReference type="EMBL" id="JBANAX010000182">
    <property type="protein sequence ID" value="KAL1219424.1"/>
    <property type="molecule type" value="Genomic_DNA"/>
</dbReference>
<dbReference type="AlphaFoldDB" id="A0ABD1BQE3"/>
<evidence type="ECO:0000259" key="1">
    <source>
        <dbReference type="Pfam" id="PF07727"/>
    </source>
</evidence>
<dbReference type="PANTHER" id="PTHR11439">
    <property type="entry name" value="GAG-POL-RELATED RETROTRANSPOSON"/>
    <property type="match status" value="1"/>
</dbReference>
<dbReference type="InterPro" id="IPR043502">
    <property type="entry name" value="DNA/RNA_pol_sf"/>
</dbReference>
<protein>
    <submittedName>
        <fullName evidence="2">Retrovirus-related Pol polyprotein from transposon RE1</fullName>
    </submittedName>
</protein>
<proteinExistence type="predicted"/>
<keyword evidence="3" id="KW-1185">Reference proteome</keyword>
<evidence type="ECO:0000313" key="3">
    <source>
        <dbReference type="Proteomes" id="UP001558713"/>
    </source>
</evidence>
<gene>
    <name evidence="2" type="ORF">V5N11_015465</name>
</gene>
<dbReference type="PANTHER" id="PTHR11439:SF515">
    <property type="entry name" value="GAG-POL POLYPROTEIN"/>
    <property type="match status" value="1"/>
</dbReference>